<name>A0A9Q6LMT7_PISSA</name>
<keyword evidence="1" id="KW-0614">Plasmid</keyword>
<dbReference type="EMBL" id="CP038910">
    <property type="protein sequence ID" value="QGO07697.1"/>
    <property type="molecule type" value="Genomic_DNA"/>
</dbReference>
<gene>
    <name evidence="1" type="ORF">Psal009_03656</name>
</gene>
<dbReference type="InterPro" id="IPR036390">
    <property type="entry name" value="WH_DNA-bd_sf"/>
</dbReference>
<proteinExistence type="predicted"/>
<evidence type="ECO:0000313" key="2">
    <source>
        <dbReference type="Proteomes" id="UP000422232"/>
    </source>
</evidence>
<dbReference type="SUPFAM" id="SSF46785">
    <property type="entry name" value="Winged helix' DNA-binding domain"/>
    <property type="match status" value="1"/>
</dbReference>
<sequence>MDLSALLKKTKNKAKKAPVSKRQRVNIAADDRPYDLDIEEKEIQSKLSQHALEVEVKSDLIDENRTQTVHKVNTNHAQEEVVRKTVLSENALEVEVKSNLIDENRTQTVHKVNTSRTQKEVVRKTALVEHASEVEVKADLIDENRTQTVHKVNTNRTQEDIKVSAPDVNLLVGVQKDIFMFIYKQASYHKDRVTRPLTLVEISQKVGCKVGAVKTSVARLKEKNYVMRYEYKNGRGGWTRYKVLSEPRR</sequence>
<keyword evidence="2" id="KW-1185">Reference proteome</keyword>
<reference evidence="1 2" key="1">
    <citation type="submission" date="2019-04" db="EMBL/GenBank/DDBJ databases">
        <title>Complete genome sequencing of Piscirickettsia salmonis strain Psal-009.</title>
        <authorList>
            <person name="Schober I."/>
            <person name="Bunk B."/>
            <person name="Sproer C."/>
            <person name="Carril G.P."/>
            <person name="Riedel T."/>
            <person name="Flores-Herrera P.A."/>
            <person name="Nourdin-Galindo G."/>
            <person name="Marshall S.H."/>
            <person name="Overmann J."/>
        </authorList>
    </citation>
    <scope>NUCLEOTIDE SEQUENCE [LARGE SCALE GENOMIC DNA]</scope>
    <source>
        <strain evidence="1 2">Psal-009</strain>
        <plasmid evidence="1 2">unnamed2</plasmid>
    </source>
</reference>
<geneLocation type="plasmid" evidence="1 2">
    <name>unnamed2</name>
</geneLocation>
<evidence type="ECO:0000313" key="1">
    <source>
        <dbReference type="EMBL" id="QGO07697.1"/>
    </source>
</evidence>
<protein>
    <submittedName>
        <fullName evidence="1">Uncharacterized protein</fullName>
    </submittedName>
</protein>
<dbReference type="AlphaFoldDB" id="A0A9Q6LMT7"/>
<accession>A0A9Q6LMT7</accession>
<dbReference type="RefSeq" id="WP_036780292.1">
    <property type="nucleotide sequence ID" value="NZ_CP038895.1"/>
</dbReference>
<dbReference type="Proteomes" id="UP000422232">
    <property type="component" value="Plasmid unnamed2"/>
</dbReference>
<organism evidence="1 2">
    <name type="scientific">Piscirickettsia salmonis</name>
    <dbReference type="NCBI Taxonomy" id="1238"/>
    <lineage>
        <taxon>Bacteria</taxon>
        <taxon>Pseudomonadati</taxon>
        <taxon>Pseudomonadota</taxon>
        <taxon>Gammaproteobacteria</taxon>
        <taxon>Thiotrichales</taxon>
        <taxon>Piscirickettsiaceae</taxon>
        <taxon>Piscirickettsia</taxon>
    </lineage>
</organism>